<feature type="region of interest" description="Disordered" evidence="1">
    <location>
        <begin position="213"/>
        <end position="308"/>
    </location>
</feature>
<reference evidence="2 3" key="1">
    <citation type="submission" date="2021-08" db="EMBL/GenBank/DDBJ databases">
        <title>Draft Genome Sequence of Phanerochaete sordida strain YK-624.</title>
        <authorList>
            <person name="Mori T."/>
            <person name="Dohra H."/>
            <person name="Suzuki T."/>
            <person name="Kawagishi H."/>
            <person name="Hirai H."/>
        </authorList>
    </citation>
    <scope>NUCLEOTIDE SEQUENCE [LARGE SCALE GENOMIC DNA]</scope>
    <source>
        <strain evidence="2 3">YK-624</strain>
    </source>
</reference>
<accession>A0A9P3GGK6</accession>
<proteinExistence type="predicted"/>
<evidence type="ECO:0000313" key="2">
    <source>
        <dbReference type="EMBL" id="GJE94411.1"/>
    </source>
</evidence>
<dbReference type="Proteomes" id="UP000703269">
    <property type="component" value="Unassembled WGS sequence"/>
</dbReference>
<sequence>MLLSAENQSYLDSYRPPSDEDLEWMHAVGIPLPLSLQARLKAIPKAPSTPKPRSEAMKRFIARHGVKKLHKEAREHKGTSAQAVDGVPVRENDVDENAKPVAQPDNTETPSTSGILENSPVSNAEHDPTIAEMQLDDAGENRASPVPDTTQASPSSDTQKLSSVHPATAAAHVQEDEHSACELSMDVGVPMEVDAAQNDSVHEAALLENAMPCDTPSAAEDPVPPSLSCVLEQNAGPSTVPHRPSATPAPRAPTPSRVAPHSPSLSSPSSSSSIPRVPTPPWGNHRTPTLPADTAPSDPSEEPSEPSPAVLAACFVAAEARIARVLAPARRGQPPWGAATVCGAGWLEATGRRYRATRRRELLGGADAGAVAA</sequence>
<evidence type="ECO:0000313" key="3">
    <source>
        <dbReference type="Proteomes" id="UP000703269"/>
    </source>
</evidence>
<feature type="compositionally biased region" description="Basic and acidic residues" evidence="1">
    <location>
        <begin position="88"/>
        <end position="98"/>
    </location>
</feature>
<protein>
    <submittedName>
        <fullName evidence="2">Uncharacterized protein</fullName>
    </submittedName>
</protein>
<dbReference type="EMBL" id="BPQB01000040">
    <property type="protein sequence ID" value="GJE94411.1"/>
    <property type="molecule type" value="Genomic_DNA"/>
</dbReference>
<dbReference type="AlphaFoldDB" id="A0A9P3GGK6"/>
<feature type="region of interest" description="Disordered" evidence="1">
    <location>
        <begin position="139"/>
        <end position="175"/>
    </location>
</feature>
<feature type="compositionally biased region" description="Polar residues" evidence="1">
    <location>
        <begin position="104"/>
        <end position="122"/>
    </location>
</feature>
<feature type="compositionally biased region" description="Low complexity" evidence="1">
    <location>
        <begin position="241"/>
        <end position="276"/>
    </location>
</feature>
<evidence type="ECO:0000256" key="1">
    <source>
        <dbReference type="SAM" id="MobiDB-lite"/>
    </source>
</evidence>
<name>A0A9P3GGK6_9APHY</name>
<feature type="compositionally biased region" description="Polar residues" evidence="1">
    <location>
        <begin position="147"/>
        <end position="162"/>
    </location>
</feature>
<comment type="caution">
    <text evidence="2">The sequence shown here is derived from an EMBL/GenBank/DDBJ whole genome shotgun (WGS) entry which is preliminary data.</text>
</comment>
<keyword evidence="3" id="KW-1185">Reference proteome</keyword>
<feature type="region of interest" description="Disordered" evidence="1">
    <location>
        <begin position="68"/>
        <end position="124"/>
    </location>
</feature>
<gene>
    <name evidence="2" type="ORF">PsYK624_105800</name>
</gene>
<organism evidence="2 3">
    <name type="scientific">Phanerochaete sordida</name>
    <dbReference type="NCBI Taxonomy" id="48140"/>
    <lineage>
        <taxon>Eukaryota</taxon>
        <taxon>Fungi</taxon>
        <taxon>Dikarya</taxon>
        <taxon>Basidiomycota</taxon>
        <taxon>Agaricomycotina</taxon>
        <taxon>Agaricomycetes</taxon>
        <taxon>Polyporales</taxon>
        <taxon>Phanerochaetaceae</taxon>
        <taxon>Phanerochaete</taxon>
    </lineage>
</organism>